<dbReference type="Pfam" id="PF01370">
    <property type="entry name" value="Epimerase"/>
    <property type="match status" value="1"/>
</dbReference>
<evidence type="ECO:0000259" key="1">
    <source>
        <dbReference type="Pfam" id="PF01370"/>
    </source>
</evidence>
<keyword evidence="3" id="KW-1185">Reference proteome</keyword>
<dbReference type="InterPro" id="IPR001509">
    <property type="entry name" value="Epimerase_deHydtase"/>
</dbReference>
<reference evidence="2" key="1">
    <citation type="submission" date="2022-02" db="EMBL/GenBank/DDBJ databases">
        <authorList>
            <person name="Lee M."/>
            <person name="Kim S.-J."/>
            <person name="Jung M.-Y."/>
        </authorList>
    </citation>
    <scope>NUCLEOTIDE SEQUENCE</scope>
    <source>
        <strain evidence="2">JHP9</strain>
    </source>
</reference>
<dbReference type="PANTHER" id="PTHR43245:SF13">
    <property type="entry name" value="UDP-D-APIOSE_UDP-D-XYLOSE SYNTHASE 2"/>
    <property type="match status" value="1"/>
</dbReference>
<sequence length="320" mass="33912">MTSPIPVLVIGARGLLGSAVVRRGRMRGLDIRAARVRWSDASLAAEDLLAAVVRTASRSADGPWSILWCAGAGVTSSTQEDFDAEIAVMHAFVDAVSSGPAEALSRCTLFFASSAGALYAGAAEPPFTEDHTPNPLAPYGRAKLRAEAAFSRLAEHGVRVVLGRISNLYGPGQNLAKPQGLISQLCLAHHRSKPSSIYVSLDTLRDYIYVDDCADLVLDLVDRASALPPGSPPVAKILGSQAAVSIAEILGMLRMIHKRKPQAILAASPLGRAQARDLRFRSVVWPELDARTLTPMPVGIAATSADIGRSVRLHGTSRPD</sequence>
<name>A0ABT0QXT1_9MICO</name>
<gene>
    <name evidence="2" type="ORF">Bequi_03510</name>
</gene>
<dbReference type="RefSeq" id="WP_249736558.1">
    <property type="nucleotide sequence ID" value="NZ_JAKNCJ010000001.1"/>
</dbReference>
<proteinExistence type="predicted"/>
<evidence type="ECO:0000313" key="3">
    <source>
        <dbReference type="Proteomes" id="UP001203761"/>
    </source>
</evidence>
<dbReference type="InterPro" id="IPR036291">
    <property type="entry name" value="NAD(P)-bd_dom_sf"/>
</dbReference>
<accession>A0ABT0QXT1</accession>
<comment type="caution">
    <text evidence="2">The sequence shown here is derived from an EMBL/GenBank/DDBJ whole genome shotgun (WGS) entry which is preliminary data.</text>
</comment>
<feature type="domain" description="NAD-dependent epimerase/dehydratase" evidence="1">
    <location>
        <begin position="7"/>
        <end position="226"/>
    </location>
</feature>
<dbReference type="EMBL" id="JAKNCJ010000001">
    <property type="protein sequence ID" value="MCL6422459.1"/>
    <property type="molecule type" value="Genomic_DNA"/>
</dbReference>
<dbReference type="Proteomes" id="UP001203761">
    <property type="component" value="Unassembled WGS sequence"/>
</dbReference>
<dbReference type="SUPFAM" id="SSF51735">
    <property type="entry name" value="NAD(P)-binding Rossmann-fold domains"/>
    <property type="match status" value="1"/>
</dbReference>
<organism evidence="2 3">
    <name type="scientific">Brachybacterium equifaecis</name>
    <dbReference type="NCBI Taxonomy" id="2910770"/>
    <lineage>
        <taxon>Bacteria</taxon>
        <taxon>Bacillati</taxon>
        <taxon>Actinomycetota</taxon>
        <taxon>Actinomycetes</taxon>
        <taxon>Micrococcales</taxon>
        <taxon>Dermabacteraceae</taxon>
        <taxon>Brachybacterium</taxon>
    </lineage>
</organism>
<evidence type="ECO:0000313" key="2">
    <source>
        <dbReference type="EMBL" id="MCL6422459.1"/>
    </source>
</evidence>
<dbReference type="Gene3D" id="3.40.50.720">
    <property type="entry name" value="NAD(P)-binding Rossmann-like Domain"/>
    <property type="match status" value="1"/>
</dbReference>
<dbReference type="InterPro" id="IPR050177">
    <property type="entry name" value="Lipid_A_modif_metabolic_enz"/>
</dbReference>
<protein>
    <submittedName>
        <fullName evidence="2">NAD-dependent epimerase/dehydratase family protein</fullName>
    </submittedName>
</protein>
<dbReference type="PANTHER" id="PTHR43245">
    <property type="entry name" value="BIFUNCTIONAL POLYMYXIN RESISTANCE PROTEIN ARNA"/>
    <property type="match status" value="1"/>
</dbReference>